<evidence type="ECO:0000313" key="2">
    <source>
        <dbReference type="EMBL" id="PWJ60372.1"/>
    </source>
</evidence>
<organism evidence="2 3">
    <name type="scientific">Dyadobacter jejuensis</name>
    <dbReference type="NCBI Taxonomy" id="1082580"/>
    <lineage>
        <taxon>Bacteria</taxon>
        <taxon>Pseudomonadati</taxon>
        <taxon>Bacteroidota</taxon>
        <taxon>Cytophagia</taxon>
        <taxon>Cytophagales</taxon>
        <taxon>Spirosomataceae</taxon>
        <taxon>Dyadobacter</taxon>
    </lineage>
</organism>
<evidence type="ECO:0000259" key="1">
    <source>
        <dbReference type="Pfam" id="PF01610"/>
    </source>
</evidence>
<protein>
    <submittedName>
        <fullName evidence="2">Transposase</fullName>
    </submittedName>
</protein>
<comment type="caution">
    <text evidence="2">The sequence shown here is derived from an EMBL/GenBank/DDBJ whole genome shotgun (WGS) entry which is preliminary data.</text>
</comment>
<name>A0A316ARZ3_9BACT</name>
<keyword evidence="3" id="KW-1185">Reference proteome</keyword>
<feature type="domain" description="Transposase IS204/IS1001/IS1096/IS1165 DDE" evidence="1">
    <location>
        <begin position="15"/>
        <end position="81"/>
    </location>
</feature>
<proteinExistence type="predicted"/>
<accession>A0A316ARZ3</accession>
<dbReference type="AlphaFoldDB" id="A0A316ARZ3"/>
<sequence>MSKFIKLSLQGNTMVDSQRLESFRTESRSIQTHYADILNFFVNRSTNASAGSFNRATVRAKIKAFRATSRGVKDVSFFLFRLSRLYA</sequence>
<dbReference type="InterPro" id="IPR002560">
    <property type="entry name" value="Transposase_DDE"/>
</dbReference>
<dbReference type="Proteomes" id="UP000245880">
    <property type="component" value="Unassembled WGS sequence"/>
</dbReference>
<gene>
    <name evidence="2" type="ORF">CLV98_101554</name>
</gene>
<dbReference type="Pfam" id="PF01610">
    <property type="entry name" value="DDE_Tnp_ISL3"/>
    <property type="match status" value="1"/>
</dbReference>
<reference evidence="2 3" key="1">
    <citation type="submission" date="2018-03" db="EMBL/GenBank/DDBJ databases">
        <title>Genomic Encyclopedia of Archaeal and Bacterial Type Strains, Phase II (KMG-II): from individual species to whole genera.</title>
        <authorList>
            <person name="Goeker M."/>
        </authorList>
    </citation>
    <scope>NUCLEOTIDE SEQUENCE [LARGE SCALE GENOMIC DNA]</scope>
    <source>
        <strain evidence="2 3">DSM 100346</strain>
    </source>
</reference>
<dbReference type="EMBL" id="QGDT01000001">
    <property type="protein sequence ID" value="PWJ60372.1"/>
    <property type="molecule type" value="Genomic_DNA"/>
</dbReference>
<evidence type="ECO:0000313" key="3">
    <source>
        <dbReference type="Proteomes" id="UP000245880"/>
    </source>
</evidence>